<evidence type="ECO:0000313" key="14">
    <source>
        <dbReference type="Proteomes" id="UP001519272"/>
    </source>
</evidence>
<dbReference type="EC" id="2.5.1.3" evidence="9"/>
<dbReference type="GO" id="GO:0004789">
    <property type="term" value="F:thiamine-phosphate diphosphorylase activity"/>
    <property type="evidence" value="ECO:0007669"/>
    <property type="project" value="UniProtKB-EC"/>
</dbReference>
<feature type="domain" description="Thiamine phosphate synthase/TenI" evidence="12">
    <location>
        <begin position="16"/>
        <end position="196"/>
    </location>
</feature>
<comment type="catalytic activity">
    <reaction evidence="7 9 10">
        <text>2-(2-carboxy-4-methylthiazol-5-yl)ethyl phosphate + 4-amino-2-methyl-5-(diphosphooxymethyl)pyrimidine + 2 H(+) = thiamine phosphate + CO2 + diphosphate</text>
        <dbReference type="Rhea" id="RHEA:47848"/>
        <dbReference type="ChEBI" id="CHEBI:15378"/>
        <dbReference type="ChEBI" id="CHEBI:16526"/>
        <dbReference type="ChEBI" id="CHEBI:33019"/>
        <dbReference type="ChEBI" id="CHEBI:37575"/>
        <dbReference type="ChEBI" id="CHEBI:57841"/>
        <dbReference type="ChEBI" id="CHEBI:62890"/>
        <dbReference type="EC" id="2.5.1.3"/>
    </reaction>
</comment>
<feature type="binding site" evidence="9">
    <location>
        <begin position="143"/>
        <end position="145"/>
    </location>
    <ligand>
        <name>2-[(2R,5Z)-2-carboxy-4-methylthiazol-5(2H)-ylidene]ethyl phosphate</name>
        <dbReference type="ChEBI" id="CHEBI:62899"/>
    </ligand>
</feature>
<name>A0ABS4FPT3_9BACL</name>
<feature type="binding site" evidence="9">
    <location>
        <position position="146"/>
    </location>
    <ligand>
        <name>4-amino-2-methyl-5-(diphosphooxymethyl)pyrimidine</name>
        <dbReference type="ChEBI" id="CHEBI:57841"/>
    </ligand>
</feature>
<feature type="binding site" evidence="9">
    <location>
        <position position="98"/>
    </location>
    <ligand>
        <name>Mg(2+)</name>
        <dbReference type="ChEBI" id="CHEBI:18420"/>
    </ligand>
</feature>
<feature type="binding site" evidence="9">
    <location>
        <position position="117"/>
    </location>
    <ligand>
        <name>4-amino-2-methyl-5-(diphosphooxymethyl)pyrimidine</name>
        <dbReference type="ChEBI" id="CHEBI:57841"/>
    </ligand>
</feature>
<evidence type="ECO:0000256" key="5">
    <source>
        <dbReference type="ARBA" id="ARBA00022977"/>
    </source>
</evidence>
<evidence type="ECO:0000256" key="2">
    <source>
        <dbReference type="ARBA" id="ARBA00022679"/>
    </source>
</evidence>
<dbReference type="InterPro" id="IPR013785">
    <property type="entry name" value="Aldolase_TIM"/>
</dbReference>
<evidence type="ECO:0000256" key="7">
    <source>
        <dbReference type="ARBA" id="ARBA00047851"/>
    </source>
</evidence>
<dbReference type="CDD" id="cd00564">
    <property type="entry name" value="TMP_TenI"/>
    <property type="match status" value="1"/>
</dbReference>
<dbReference type="Proteomes" id="UP001519272">
    <property type="component" value="Unassembled WGS sequence"/>
</dbReference>
<keyword evidence="2 9" id="KW-0808">Transferase</keyword>
<dbReference type="InterPro" id="IPR036206">
    <property type="entry name" value="ThiamineP_synth_sf"/>
</dbReference>
<evidence type="ECO:0000256" key="11">
    <source>
        <dbReference type="RuleBase" id="RU004253"/>
    </source>
</evidence>
<evidence type="ECO:0000256" key="1">
    <source>
        <dbReference type="ARBA" id="ARBA00005165"/>
    </source>
</evidence>
<comment type="similarity">
    <text evidence="9 10">Belongs to the thiamine-phosphate synthase family.</text>
</comment>
<comment type="function">
    <text evidence="9">Condenses 4-methyl-5-(beta-hydroxyethyl)thiazole monophosphate (THZ-P) and 2-methyl-4-amino-5-hydroxymethyl pyrimidine pyrophosphate (HMP-PP) to form thiamine monophosphate (TMP).</text>
</comment>
<evidence type="ECO:0000313" key="13">
    <source>
        <dbReference type="EMBL" id="MBP1904598.1"/>
    </source>
</evidence>
<dbReference type="InterPro" id="IPR034291">
    <property type="entry name" value="TMP_synthase"/>
</dbReference>
<dbReference type="RefSeq" id="WP_245251238.1">
    <property type="nucleotide sequence ID" value="NZ_JAGGKG010000004.1"/>
</dbReference>
<sequence>MSNKNEGMKMNVDYTLYLVTDRRLMSTATLSEAVEQAILGGCTMVQLREKEASASSFFKLAEEIKQITDRYEVPLIINDRIDIALAVGAAGVHVGQNDIPASAVRNFIPHNMLLGVSAASVDEAIQAQRDGADYLGIGAMFPTGTKDDARAVTMDELRKIKQAVTIPIVAIGGINKHNIDSFPPMNIDGVAIVSAIIAESDIKGAAKQLKCLFQQEDQNTR</sequence>
<evidence type="ECO:0000259" key="12">
    <source>
        <dbReference type="Pfam" id="PF02581"/>
    </source>
</evidence>
<dbReference type="HAMAP" id="MF_00097">
    <property type="entry name" value="TMP_synthase"/>
    <property type="match status" value="1"/>
</dbReference>
<evidence type="ECO:0000256" key="10">
    <source>
        <dbReference type="RuleBase" id="RU003826"/>
    </source>
</evidence>
<feature type="binding site" evidence="9">
    <location>
        <begin position="193"/>
        <end position="194"/>
    </location>
    <ligand>
        <name>2-[(2R,5Z)-2-carboxy-4-methylthiazol-5(2H)-ylidene]ethyl phosphate</name>
        <dbReference type="ChEBI" id="CHEBI:62899"/>
    </ligand>
</feature>
<comment type="catalytic activity">
    <reaction evidence="8 9 10">
        <text>2-[(2R,5Z)-2-carboxy-4-methylthiazol-5(2H)-ylidene]ethyl phosphate + 4-amino-2-methyl-5-(diphosphooxymethyl)pyrimidine + 2 H(+) = thiamine phosphate + CO2 + diphosphate</text>
        <dbReference type="Rhea" id="RHEA:47844"/>
        <dbReference type="ChEBI" id="CHEBI:15378"/>
        <dbReference type="ChEBI" id="CHEBI:16526"/>
        <dbReference type="ChEBI" id="CHEBI:33019"/>
        <dbReference type="ChEBI" id="CHEBI:37575"/>
        <dbReference type="ChEBI" id="CHEBI:57841"/>
        <dbReference type="ChEBI" id="CHEBI:62899"/>
        <dbReference type="EC" id="2.5.1.3"/>
    </reaction>
</comment>
<keyword evidence="14" id="KW-1185">Reference proteome</keyword>
<evidence type="ECO:0000256" key="9">
    <source>
        <dbReference type="HAMAP-Rule" id="MF_00097"/>
    </source>
</evidence>
<evidence type="ECO:0000256" key="6">
    <source>
        <dbReference type="ARBA" id="ARBA00047334"/>
    </source>
</evidence>
<protein>
    <recommendedName>
        <fullName evidence="9">Thiamine-phosphate synthase</fullName>
        <shortName evidence="9">TP synthase</shortName>
        <shortName evidence="9">TPS</shortName>
        <ecNumber evidence="9">2.5.1.3</ecNumber>
    </recommendedName>
    <alternativeName>
        <fullName evidence="9">Thiamine-phosphate pyrophosphorylase</fullName>
        <shortName evidence="9">TMP pyrophosphorylase</shortName>
        <shortName evidence="9">TMP-PPase</shortName>
    </alternativeName>
</protein>
<comment type="caution">
    <text evidence="13">The sequence shown here is derived from an EMBL/GenBank/DDBJ whole genome shotgun (WGS) entry which is preliminary data.</text>
</comment>
<comment type="catalytic activity">
    <reaction evidence="6 9 10">
        <text>4-methyl-5-(2-phosphooxyethyl)-thiazole + 4-amino-2-methyl-5-(diphosphooxymethyl)pyrimidine + H(+) = thiamine phosphate + diphosphate</text>
        <dbReference type="Rhea" id="RHEA:22328"/>
        <dbReference type="ChEBI" id="CHEBI:15378"/>
        <dbReference type="ChEBI" id="CHEBI:33019"/>
        <dbReference type="ChEBI" id="CHEBI:37575"/>
        <dbReference type="ChEBI" id="CHEBI:57841"/>
        <dbReference type="ChEBI" id="CHEBI:58296"/>
        <dbReference type="EC" id="2.5.1.3"/>
    </reaction>
</comment>
<proteinExistence type="inferred from homology"/>
<comment type="cofactor">
    <cofactor evidence="9">
        <name>Mg(2+)</name>
        <dbReference type="ChEBI" id="CHEBI:18420"/>
    </cofactor>
    <text evidence="9">Binds 1 Mg(2+) ion per subunit.</text>
</comment>
<evidence type="ECO:0000256" key="8">
    <source>
        <dbReference type="ARBA" id="ARBA00047883"/>
    </source>
</evidence>
<evidence type="ECO:0000256" key="4">
    <source>
        <dbReference type="ARBA" id="ARBA00022842"/>
    </source>
</evidence>
<dbReference type="EMBL" id="JAGGKG010000004">
    <property type="protein sequence ID" value="MBP1904598.1"/>
    <property type="molecule type" value="Genomic_DNA"/>
</dbReference>
<dbReference type="InterPro" id="IPR022998">
    <property type="entry name" value="ThiamineP_synth_TenI"/>
</dbReference>
<dbReference type="Pfam" id="PF02581">
    <property type="entry name" value="TMP-TENI"/>
    <property type="match status" value="1"/>
</dbReference>
<dbReference type="NCBIfam" id="TIGR00693">
    <property type="entry name" value="thiE"/>
    <property type="match status" value="1"/>
</dbReference>
<dbReference type="Gene3D" id="3.20.20.70">
    <property type="entry name" value="Aldolase class I"/>
    <property type="match status" value="1"/>
</dbReference>
<dbReference type="PANTHER" id="PTHR20857">
    <property type="entry name" value="THIAMINE-PHOSPHATE PYROPHOSPHORYLASE"/>
    <property type="match status" value="1"/>
</dbReference>
<keyword evidence="3 9" id="KW-0479">Metal-binding</keyword>
<feature type="binding site" evidence="9">
    <location>
        <position position="78"/>
    </location>
    <ligand>
        <name>4-amino-2-methyl-5-(diphosphooxymethyl)pyrimidine</name>
        <dbReference type="ChEBI" id="CHEBI:57841"/>
    </ligand>
</feature>
<organism evidence="13 14">
    <name type="scientific">Paenibacillus turicensis</name>
    <dbReference type="NCBI Taxonomy" id="160487"/>
    <lineage>
        <taxon>Bacteria</taxon>
        <taxon>Bacillati</taxon>
        <taxon>Bacillota</taxon>
        <taxon>Bacilli</taxon>
        <taxon>Bacillales</taxon>
        <taxon>Paenibacillaceae</taxon>
        <taxon>Paenibacillus</taxon>
    </lineage>
</organism>
<dbReference type="PANTHER" id="PTHR20857:SF23">
    <property type="entry name" value="THIAMINE BIOSYNTHETIC BIFUNCTIONAL ENZYME"/>
    <property type="match status" value="1"/>
</dbReference>
<evidence type="ECO:0000256" key="3">
    <source>
        <dbReference type="ARBA" id="ARBA00022723"/>
    </source>
</evidence>
<feature type="binding site" evidence="9">
    <location>
        <position position="173"/>
    </location>
    <ligand>
        <name>2-[(2R,5Z)-2-carboxy-4-methylthiazol-5(2H)-ylidene]ethyl phosphate</name>
        <dbReference type="ChEBI" id="CHEBI:62899"/>
    </ligand>
</feature>
<keyword evidence="5 9" id="KW-0784">Thiamine biosynthesis</keyword>
<dbReference type="SUPFAM" id="SSF51391">
    <property type="entry name" value="Thiamin phosphate synthase"/>
    <property type="match status" value="1"/>
</dbReference>
<reference evidence="13 14" key="1">
    <citation type="submission" date="2021-03" db="EMBL/GenBank/DDBJ databases">
        <title>Genomic Encyclopedia of Type Strains, Phase IV (KMG-IV): sequencing the most valuable type-strain genomes for metagenomic binning, comparative biology and taxonomic classification.</title>
        <authorList>
            <person name="Goeker M."/>
        </authorList>
    </citation>
    <scope>NUCLEOTIDE SEQUENCE [LARGE SCALE GENOMIC DNA]</scope>
    <source>
        <strain evidence="13 14">DSM 14349</strain>
    </source>
</reference>
<gene>
    <name evidence="9" type="primary">thiE</name>
    <name evidence="13" type="ORF">J2Z32_001221</name>
</gene>
<keyword evidence="4 9" id="KW-0460">Magnesium</keyword>
<feature type="binding site" evidence="9">
    <location>
        <position position="79"/>
    </location>
    <ligand>
        <name>Mg(2+)</name>
        <dbReference type="ChEBI" id="CHEBI:18420"/>
    </ligand>
</feature>
<comment type="pathway">
    <text evidence="1 9 11">Cofactor biosynthesis; thiamine diphosphate biosynthesis; thiamine phosphate from 4-amino-2-methyl-5-diphosphomethylpyrimidine and 4-methyl-5-(2-phosphoethyl)-thiazole: step 1/1.</text>
</comment>
<accession>A0ABS4FPT3</accession>
<feature type="binding site" evidence="9">
    <location>
        <begin position="46"/>
        <end position="50"/>
    </location>
    <ligand>
        <name>4-amino-2-methyl-5-(diphosphooxymethyl)pyrimidine</name>
        <dbReference type="ChEBI" id="CHEBI:57841"/>
    </ligand>
</feature>